<dbReference type="PANTHER" id="PTHR22603">
    <property type="entry name" value="CHOLINE/ETHANOALAMINE KINASE"/>
    <property type="match status" value="1"/>
</dbReference>
<organism evidence="1 2">
    <name type="scientific">Acidimicrobium ferrooxidans</name>
    <dbReference type="NCBI Taxonomy" id="53635"/>
    <lineage>
        <taxon>Bacteria</taxon>
        <taxon>Bacillati</taxon>
        <taxon>Actinomycetota</taxon>
        <taxon>Acidimicrobiia</taxon>
        <taxon>Acidimicrobiales</taxon>
        <taxon>Acidimicrobiaceae</taxon>
        <taxon>Acidimicrobium</taxon>
    </lineage>
</organism>
<dbReference type="PANTHER" id="PTHR22603:SF66">
    <property type="entry name" value="ETHANOLAMINE KINASE"/>
    <property type="match status" value="1"/>
</dbReference>
<sequence length="292" mass="32535">MTGSAEEFVAELPCWAGPIELEPLLGGTTNTNFVVRDGTDAMVVRLGHDIAAHGIVRTHELAACNAAHRAGLGPEIVHHQPGALVMRYVEARTLQPSDLAEPAMIARLGRVLGTCHREVAKHLRGPTLMFWVFHVCRGYLAEASAQTCRLSGSLSDLAARNNDLEKRLGPIEPAFCHNDLLAANFMDDGNRLWLLDWEYAGWNSPWFDLANLSSNNEFSQSDDETLIGAYFGREPTRDDLATLLVMKCASLLRELLWNLTQERVSTLDLDYEADTNRYLHWFNTAYEQLSAP</sequence>
<evidence type="ECO:0000313" key="2">
    <source>
        <dbReference type="Proteomes" id="UP000724964"/>
    </source>
</evidence>
<protein>
    <submittedName>
        <fullName evidence="1">Phosphotransferase family protein</fullName>
    </submittedName>
</protein>
<accession>A0ABS3AQA3</accession>
<reference evidence="1" key="1">
    <citation type="submission" date="2021-02" db="EMBL/GenBank/DDBJ databases">
        <title>Activity-based single-cell genomes from oceanic crustal fluid captures similar information to metagenomic and metatranscriptomic surveys with orders of magnitude less sampling.</title>
        <authorList>
            <person name="D'Angelo T.S."/>
            <person name="Orcutt B.N."/>
        </authorList>
    </citation>
    <scope>NUCLEOTIDE SEQUENCE [LARGE SCALE GENOMIC DNA]</scope>
    <source>
        <strain evidence="1">AH-315-J10</strain>
    </source>
</reference>
<proteinExistence type="predicted"/>
<dbReference type="CDD" id="cd05151">
    <property type="entry name" value="ChoK-like"/>
    <property type="match status" value="1"/>
</dbReference>
<dbReference type="InterPro" id="IPR011009">
    <property type="entry name" value="Kinase-like_dom_sf"/>
</dbReference>
<dbReference type="Gene3D" id="3.90.1200.10">
    <property type="match status" value="1"/>
</dbReference>
<evidence type="ECO:0000313" key="1">
    <source>
        <dbReference type="EMBL" id="MBN4059492.1"/>
    </source>
</evidence>
<keyword evidence="2" id="KW-1185">Reference proteome</keyword>
<dbReference type="Gene3D" id="3.30.200.20">
    <property type="entry name" value="Phosphorylase Kinase, domain 1"/>
    <property type="match status" value="1"/>
</dbReference>
<name>A0ABS3AQA3_9ACTN</name>
<gene>
    <name evidence="1" type="ORF">JYT35_00060</name>
</gene>
<dbReference type="Proteomes" id="UP000724964">
    <property type="component" value="Unassembled WGS sequence"/>
</dbReference>
<dbReference type="EMBL" id="JAFIUH010000001">
    <property type="protein sequence ID" value="MBN4059492.1"/>
    <property type="molecule type" value="Genomic_DNA"/>
</dbReference>
<comment type="caution">
    <text evidence="1">The sequence shown here is derived from an EMBL/GenBank/DDBJ whole genome shotgun (WGS) entry which is preliminary data.</text>
</comment>
<dbReference type="Pfam" id="PF01633">
    <property type="entry name" value="Choline_kinase"/>
    <property type="match status" value="1"/>
</dbReference>
<dbReference type="SUPFAM" id="SSF56112">
    <property type="entry name" value="Protein kinase-like (PK-like)"/>
    <property type="match status" value="1"/>
</dbReference>